<evidence type="ECO:0000313" key="2">
    <source>
        <dbReference type="Proteomes" id="UP000299211"/>
    </source>
</evidence>
<sequence length="51" mass="5755">MQLDRHGELLGARHEEQVLVPGYRLQHPELERVRDRRVVGAAAETLGQLGP</sequence>
<reference evidence="1 2" key="1">
    <citation type="submission" date="2019-04" db="EMBL/GenBank/DDBJ databases">
        <title>Draft genome sequences of Streptomyces avermitilis ATCC 31267.</title>
        <authorList>
            <person name="Komaki H."/>
            <person name="Tamura T."/>
            <person name="Hosoyama A."/>
        </authorList>
    </citation>
    <scope>NUCLEOTIDE SEQUENCE [LARGE SCALE GENOMIC DNA]</scope>
    <source>
        <strain evidence="1 2">ATCC 31267</strain>
    </source>
</reference>
<accession>A0A4D4MVU6</accession>
<dbReference type="AlphaFoldDB" id="A0A4D4MVU6"/>
<name>A0A4D4MVU6_STRAX</name>
<gene>
    <name evidence="1" type="ORF">SAV31267_050400</name>
</gene>
<protein>
    <submittedName>
        <fullName evidence="1">Uncharacterized protein</fullName>
    </submittedName>
</protein>
<organism evidence="1 2">
    <name type="scientific">Streptomyces avermitilis</name>
    <dbReference type="NCBI Taxonomy" id="33903"/>
    <lineage>
        <taxon>Bacteria</taxon>
        <taxon>Bacillati</taxon>
        <taxon>Actinomycetota</taxon>
        <taxon>Actinomycetes</taxon>
        <taxon>Kitasatosporales</taxon>
        <taxon>Streptomycetaceae</taxon>
        <taxon>Streptomyces</taxon>
    </lineage>
</organism>
<comment type="caution">
    <text evidence="1">The sequence shown here is derived from an EMBL/GenBank/DDBJ whole genome shotgun (WGS) entry which is preliminary data.</text>
</comment>
<dbReference type="EMBL" id="BJHY01000001">
    <property type="protein sequence ID" value="GDY75555.1"/>
    <property type="molecule type" value="Genomic_DNA"/>
</dbReference>
<evidence type="ECO:0000313" key="1">
    <source>
        <dbReference type="EMBL" id="GDY75555.1"/>
    </source>
</evidence>
<dbReference type="Proteomes" id="UP000299211">
    <property type="component" value="Unassembled WGS sequence"/>
</dbReference>
<proteinExistence type="predicted"/>